<evidence type="ECO:0000256" key="7">
    <source>
        <dbReference type="ARBA" id="ARBA00022803"/>
    </source>
</evidence>
<evidence type="ECO:0000256" key="3">
    <source>
        <dbReference type="ARBA" id="ARBA00011970"/>
    </source>
</evidence>
<dbReference type="FunFam" id="1.25.40.10:FF:000180">
    <property type="entry name" value="Related to UDP-N-acetylglucosaminyltransferase"/>
    <property type="match status" value="1"/>
</dbReference>
<feature type="repeat" description="TPR" evidence="8">
    <location>
        <begin position="969"/>
        <end position="1002"/>
    </location>
</feature>
<feature type="compositionally biased region" description="Basic and acidic residues" evidence="9">
    <location>
        <begin position="1"/>
        <end position="11"/>
    </location>
</feature>
<feature type="region of interest" description="Disordered" evidence="9">
    <location>
        <begin position="1"/>
        <end position="30"/>
    </location>
</feature>
<feature type="region of interest" description="Disordered" evidence="9">
    <location>
        <begin position="43"/>
        <end position="94"/>
    </location>
</feature>
<dbReference type="Pfam" id="PF13181">
    <property type="entry name" value="TPR_8"/>
    <property type="match status" value="2"/>
</dbReference>
<reference evidence="11" key="1">
    <citation type="submission" date="2023-04" db="EMBL/GenBank/DDBJ databases">
        <title>Black Yeasts Isolated from many extreme environments.</title>
        <authorList>
            <person name="Coleine C."/>
            <person name="Stajich J.E."/>
            <person name="Selbmann L."/>
        </authorList>
    </citation>
    <scope>NUCLEOTIDE SEQUENCE</scope>
    <source>
        <strain evidence="11">CCFEE 5312</strain>
    </source>
</reference>
<feature type="compositionally biased region" description="Low complexity" evidence="9">
    <location>
        <begin position="386"/>
        <end position="395"/>
    </location>
</feature>
<feature type="region of interest" description="Disordered" evidence="9">
    <location>
        <begin position="112"/>
        <end position="149"/>
    </location>
</feature>
<evidence type="ECO:0000256" key="2">
    <source>
        <dbReference type="ARBA" id="ARBA00005386"/>
    </source>
</evidence>
<keyword evidence="5" id="KW-0808">Transferase</keyword>
<dbReference type="PANTHER" id="PTHR44998">
    <property type="match status" value="1"/>
</dbReference>
<evidence type="ECO:0000256" key="8">
    <source>
        <dbReference type="PROSITE-ProRule" id="PRU00339"/>
    </source>
</evidence>
<dbReference type="EC" id="2.4.1.255" evidence="3"/>
<feature type="repeat" description="TPR" evidence="8">
    <location>
        <begin position="935"/>
        <end position="968"/>
    </location>
</feature>
<gene>
    <name evidence="11" type="ORF">LTR09_002584</name>
</gene>
<accession>A0AAJ0GFZ1</accession>
<dbReference type="GO" id="GO:0006493">
    <property type="term" value="P:protein O-linked glycosylation"/>
    <property type="evidence" value="ECO:0007669"/>
    <property type="project" value="TreeGrafter"/>
</dbReference>
<dbReference type="FunFam" id="3.40.50.11380:FF:000004">
    <property type="entry name" value="UDP-N-acetylglucosaminyltransferase (AFU_orthologue AFUA_1G03380)"/>
    <property type="match status" value="1"/>
</dbReference>
<comment type="pathway">
    <text evidence="1">Protein modification; protein glycosylation.</text>
</comment>
<name>A0AAJ0GFZ1_9PEZI</name>
<dbReference type="InterPro" id="IPR029489">
    <property type="entry name" value="OGT/SEC/SPY_C"/>
</dbReference>
<dbReference type="Pfam" id="PF13844">
    <property type="entry name" value="Glyco_transf_41"/>
    <property type="match status" value="2"/>
</dbReference>
<dbReference type="PANTHER" id="PTHR44998:SF1">
    <property type="entry name" value="UDP-N-ACETYLGLUCOSAMINE--PEPTIDE N-ACETYLGLUCOSAMINYLTRANSFERASE 110 KDA SUBUNIT"/>
    <property type="match status" value="1"/>
</dbReference>
<feature type="region of interest" description="Disordered" evidence="9">
    <location>
        <begin position="375"/>
        <end position="445"/>
    </location>
</feature>
<evidence type="ECO:0000256" key="1">
    <source>
        <dbReference type="ARBA" id="ARBA00004922"/>
    </source>
</evidence>
<organism evidence="11 12">
    <name type="scientific">Extremus antarcticus</name>
    <dbReference type="NCBI Taxonomy" id="702011"/>
    <lineage>
        <taxon>Eukaryota</taxon>
        <taxon>Fungi</taxon>
        <taxon>Dikarya</taxon>
        <taxon>Ascomycota</taxon>
        <taxon>Pezizomycotina</taxon>
        <taxon>Dothideomycetes</taxon>
        <taxon>Dothideomycetidae</taxon>
        <taxon>Mycosphaerellales</taxon>
        <taxon>Extremaceae</taxon>
        <taxon>Extremus</taxon>
    </lineage>
</organism>
<evidence type="ECO:0000313" key="11">
    <source>
        <dbReference type="EMBL" id="KAK3056791.1"/>
    </source>
</evidence>
<dbReference type="GO" id="GO:0097363">
    <property type="term" value="F:protein O-acetylglucosaminyltransferase activity"/>
    <property type="evidence" value="ECO:0007669"/>
    <property type="project" value="UniProtKB-EC"/>
</dbReference>
<dbReference type="SUPFAM" id="SSF48452">
    <property type="entry name" value="TPR-like"/>
    <property type="match status" value="2"/>
</dbReference>
<feature type="domain" description="O-GlcNAc transferase C-terminal" evidence="10">
    <location>
        <begin position="1170"/>
        <end position="1352"/>
    </location>
</feature>
<feature type="region of interest" description="Disordered" evidence="9">
    <location>
        <begin position="685"/>
        <end position="706"/>
    </location>
</feature>
<feature type="repeat" description="TPR" evidence="8">
    <location>
        <begin position="543"/>
        <end position="576"/>
    </location>
</feature>
<dbReference type="SMART" id="SM00028">
    <property type="entry name" value="TPR"/>
    <property type="match status" value="5"/>
</dbReference>
<keyword evidence="12" id="KW-1185">Reference proteome</keyword>
<comment type="similarity">
    <text evidence="2">Belongs to the glycosyltransferase 41 family. O-GlcNAc transferase subfamily.</text>
</comment>
<keyword evidence="7 8" id="KW-0802">TPR repeat</keyword>
<sequence length="1665" mass="185274">MSAEVVRDNNHASRARSSGDNFQDSDYSAGSMPYLTQQYALPIHHASLRNGSSDGTESGEQTPRPENTLRRKTPNGTLNAGYDGSSHDSNPQKHQLLPMSEANTQQYQQFPAPQTKRTFLQHQQRQSNQSNGVASGWSTPTGPLWQSSQYPIPQSGFPVMDSMLNQVPVHAYNAQQYYGQSIPSVIQPSFQYVGPTASGLQGSGPYGPYWHDGTFVPYRPAAIRDPRFYNHPSSNWPESLMTAPYTFQSAPWQPSPYPSPSGQWSQVPNNFPMMGQATGYNVGLDSAYTPAAGQYADATTTPGRQFYGQNTHTPHFGQQGNVATYGNQPSLTPVPGASIESEFGASSPNGTQRDKAFAWALQQYRDLLGYIQHTRRQQHHGRHMHGQQQTHKPSFYPKPPKPSRTGSSVQVNKRRKESDLTSTDGLHRSDSAPGREANKPVDTDVELDTTNRSASLWSPNGLQFHDNEYSRRASYDQYSRPDQQWNSISQHQADIFRTLRRSSGSTAATNISSMPNDESPTSRAQSALSVLVRLCQETDWQWTDGMHLGGCLAYGLGNYQKALRWYTKVLDMDPKHLEATSNLAATLLALGQRQEAEQHWMKVVKAAPNHFEAVEHLIGMLCNEQRSRDAVRIIEYVERSLRQRRPSDLLKATDRQSECSSSTASRSPCVSEMSDKMVYDFDTEGDGLSPDWREPGSNEPGFGSSGFAIPGSDNGRILALIHAKGNMLYSLGDNAGAARAFEDAVLIAAGRRFNGIQALVRHILSVVATSMQQRLPHQALQATLSSEPILLTPDYALAVAKLCFPTFGELPGLQYLPGGPQSIARRAVVSTTRNSLLSLAKIFQDGMSNTHRAAGVTPLASGVRDILALYYLSLSLQPSPSTANNVGILLASVQQTVAPMASHQKQEIPGVVPGSGIALALQYYNYGLQLDQNHAHLYTNLGSLLKDIGQLDAAIKMYERAVMCDGKFDIALANLANAVKDKGRINDAIVYYKRAVEVSPEFAEAVCGLANALNSVCAWNARGGIAEDNGKRDRWHVNPNGMLLDARQPGASSSGWLKRVLDIIGKQLAEGEVWGKGTLTPTILELLVQQLTILEGSLEDLQDREASMRKTLTAWAGHRWEGARITRLIERATRRIGWHWYQDLYVQKRRRTSGSYDRPQLPASLTVPTAPTVLPFHTFTCPMSAKQVRLISQRNGLRISVSTLRSPWLSKQVSPPPKPPAPSLRVGYLSSDFNNHPLAHLMQSVFGIHDQTRVEAYCYATTASDNSVHRQQIENEAPHFRDVSSWTTEKLVNQIVKDGIHILVNLNGYTRGARNEVFAARPAPIQMSFMGFAGTLGAEWCDYLLADETAIPPGTLRPWRRNVDLEDQFVDENTGGHSDDWVYGENIIYCRDTFFCCDHKQSAPDAQEKRLSWEEEQKRRWKMRKELFPAITDKTIIFGNFNQLYKIEPTTFRTWLRILAKVPDSILWLLRFPDLGEQHLLETARKWAGEDVANRVVFTDVAPKALHISRARVCDLVLDTAECNGHTTAADVLWSGTPLLTLPRYSYKMCSRMAASILKGALPKTEEGIQAAEELIATDEDDYEEKAIALGRSFIFNPSSATMTEGRVIDLRKILYTARWSSALFDTKRWVRDLEDAYEEAWRRWVVGEGGDIWLDRLPKSEGFA</sequence>
<dbReference type="Gene3D" id="3.40.50.11380">
    <property type="match status" value="1"/>
</dbReference>
<feature type="compositionally biased region" description="Basic residues" evidence="9">
    <location>
        <begin position="375"/>
        <end position="385"/>
    </location>
</feature>
<proteinExistence type="inferred from homology"/>
<evidence type="ECO:0000256" key="4">
    <source>
        <dbReference type="ARBA" id="ARBA00022676"/>
    </source>
</evidence>
<keyword evidence="6" id="KW-0677">Repeat</keyword>
<dbReference type="Pfam" id="PF14559">
    <property type="entry name" value="TPR_19"/>
    <property type="match status" value="1"/>
</dbReference>
<feature type="compositionally biased region" description="Polar residues" evidence="9">
    <location>
        <begin position="15"/>
        <end position="30"/>
    </location>
</feature>
<dbReference type="Proteomes" id="UP001271007">
    <property type="component" value="Unassembled WGS sequence"/>
</dbReference>
<dbReference type="Gene3D" id="3.40.50.2000">
    <property type="entry name" value="Glycogen Phosphorylase B"/>
    <property type="match status" value="1"/>
</dbReference>
<feature type="domain" description="O-GlcNAc transferase C-terminal" evidence="10">
    <location>
        <begin position="1431"/>
        <end position="1634"/>
    </location>
</feature>
<evidence type="ECO:0000259" key="10">
    <source>
        <dbReference type="Pfam" id="PF13844"/>
    </source>
</evidence>
<dbReference type="FunFam" id="3.40.50.2000:FF:000110">
    <property type="entry name" value="UDP-N-acetylglucosaminyltransferase protein"/>
    <property type="match status" value="1"/>
</dbReference>
<evidence type="ECO:0000256" key="9">
    <source>
        <dbReference type="SAM" id="MobiDB-lite"/>
    </source>
</evidence>
<evidence type="ECO:0000256" key="5">
    <source>
        <dbReference type="ARBA" id="ARBA00022679"/>
    </source>
</evidence>
<feature type="compositionally biased region" description="Polar residues" evidence="9">
    <location>
        <begin position="658"/>
        <end position="668"/>
    </location>
</feature>
<evidence type="ECO:0000313" key="12">
    <source>
        <dbReference type="Proteomes" id="UP001271007"/>
    </source>
</evidence>
<feature type="region of interest" description="Disordered" evidence="9">
    <location>
        <begin position="647"/>
        <end position="671"/>
    </location>
</feature>
<feature type="compositionally biased region" description="Basic and acidic residues" evidence="9">
    <location>
        <begin position="647"/>
        <end position="657"/>
    </location>
</feature>
<evidence type="ECO:0000256" key="6">
    <source>
        <dbReference type="ARBA" id="ARBA00022737"/>
    </source>
</evidence>
<dbReference type="InterPro" id="IPR011990">
    <property type="entry name" value="TPR-like_helical_dom_sf"/>
</dbReference>
<dbReference type="Gene3D" id="1.25.40.10">
    <property type="entry name" value="Tetratricopeptide repeat domain"/>
    <property type="match status" value="3"/>
</dbReference>
<comment type="caution">
    <text evidence="11">The sequence shown here is derived from an EMBL/GenBank/DDBJ whole genome shotgun (WGS) entry which is preliminary data.</text>
</comment>
<dbReference type="InterPro" id="IPR019734">
    <property type="entry name" value="TPR_rpt"/>
</dbReference>
<dbReference type="PROSITE" id="PS50005">
    <property type="entry name" value="TPR"/>
    <property type="match status" value="3"/>
</dbReference>
<feature type="compositionally biased region" description="Polar residues" evidence="9">
    <location>
        <begin position="49"/>
        <end position="65"/>
    </location>
</feature>
<protein>
    <recommendedName>
        <fullName evidence="3">protein O-GlcNAc transferase</fullName>
        <ecNumber evidence="3">2.4.1.255</ecNumber>
    </recommendedName>
</protein>
<dbReference type="FunFam" id="1.25.40.10:FF:000552">
    <property type="entry name" value="UDP-N-acetylglucosaminyltransferase (AFU_orthologue AFUA_1G03380)"/>
    <property type="match status" value="1"/>
</dbReference>
<keyword evidence="4" id="KW-0328">Glycosyltransferase</keyword>
<dbReference type="EMBL" id="JAWDJX010000005">
    <property type="protein sequence ID" value="KAK3056791.1"/>
    <property type="molecule type" value="Genomic_DNA"/>
</dbReference>